<dbReference type="GO" id="GO:0005737">
    <property type="term" value="C:cytoplasm"/>
    <property type="evidence" value="ECO:0007669"/>
    <property type="project" value="UniProtKB-SubCell"/>
</dbReference>
<dbReference type="HAMAP" id="MF_01151">
    <property type="entry name" value="GrpE"/>
    <property type="match status" value="1"/>
</dbReference>
<feature type="region of interest" description="Disordered" evidence="6">
    <location>
        <begin position="1"/>
        <end position="30"/>
    </location>
</feature>
<dbReference type="SUPFAM" id="SSF58014">
    <property type="entry name" value="Coiled-coil domain of nucleotide exchange factor GrpE"/>
    <property type="match status" value="1"/>
</dbReference>
<evidence type="ECO:0000256" key="3">
    <source>
        <dbReference type="HAMAP-Rule" id="MF_01151"/>
    </source>
</evidence>
<reference evidence="7 8" key="1">
    <citation type="journal article" date="2016" name="Nat. Commun.">
        <title>Thousands of microbial genomes shed light on interconnected biogeochemical processes in an aquifer system.</title>
        <authorList>
            <person name="Anantharaman K."/>
            <person name="Brown C.T."/>
            <person name="Hug L.A."/>
            <person name="Sharon I."/>
            <person name="Castelle C.J."/>
            <person name="Probst A.J."/>
            <person name="Thomas B.C."/>
            <person name="Singh A."/>
            <person name="Wilkins M.J."/>
            <person name="Karaoz U."/>
            <person name="Brodie E.L."/>
            <person name="Williams K.H."/>
            <person name="Hubbard S.S."/>
            <person name="Banfield J.F."/>
        </authorList>
    </citation>
    <scope>NUCLEOTIDE SEQUENCE [LARGE SCALE GENOMIC DNA]</scope>
</reference>
<organism evidence="7 8">
    <name type="scientific">Candidatus Ryanbacteria bacterium RIFCSPHIGHO2_01_FULL_48_27</name>
    <dbReference type="NCBI Taxonomy" id="1802115"/>
    <lineage>
        <taxon>Bacteria</taxon>
        <taxon>Candidatus Ryaniibacteriota</taxon>
    </lineage>
</organism>
<keyword evidence="3" id="KW-0963">Cytoplasm</keyword>
<dbReference type="PROSITE" id="PS01071">
    <property type="entry name" value="GRPE"/>
    <property type="match status" value="1"/>
</dbReference>
<comment type="similarity">
    <text evidence="1 3 5">Belongs to the GrpE family.</text>
</comment>
<dbReference type="InterPro" id="IPR009012">
    <property type="entry name" value="GrpE_head"/>
</dbReference>
<accession>A0A1G2G1T1</accession>
<dbReference type="InterPro" id="IPR013805">
    <property type="entry name" value="GrpE_CC"/>
</dbReference>
<keyword evidence="3 4" id="KW-0346">Stress response</keyword>
<comment type="function">
    <text evidence="3 4">Participates actively in the response to hyperosmotic and heat shock by preventing the aggregation of stress-denatured proteins, in association with DnaK and GrpE. It is the nucleotide exchange factor for DnaK and may function as a thermosensor. Unfolded proteins bind initially to DnaJ; upon interaction with the DnaJ-bound protein, DnaK hydrolyzes its bound ATP, resulting in the formation of a stable complex. GrpE releases ADP from DnaK; ATP binding to DnaK triggers the release of the substrate protein, thus completing the reaction cycle. Several rounds of ATP-dependent interactions between DnaJ, DnaK and GrpE are required for fully efficient folding.</text>
</comment>
<sequence>MMHIMPKKQHPRDKTEITPEDHEALGRADDSFADAVREKVQKLTDDLQICHKEREEYLDGWQRARAEFANARSQEAKSREEFVKFAEEHLLSDLLEVANNFDRAFAGTEAENPYVKGFSYIRDQFMRVLADHGVTPIPALGQAFDASLHDAIEQREMPDAAADGIIVQELERGYLLHGKAIKASKVAVGIYKPANR</sequence>
<keyword evidence="2 3" id="KW-0143">Chaperone</keyword>
<evidence type="ECO:0000256" key="5">
    <source>
        <dbReference type="RuleBase" id="RU004478"/>
    </source>
</evidence>
<dbReference type="CDD" id="cd00446">
    <property type="entry name" value="GrpE"/>
    <property type="match status" value="1"/>
</dbReference>
<evidence type="ECO:0000256" key="2">
    <source>
        <dbReference type="ARBA" id="ARBA00023186"/>
    </source>
</evidence>
<dbReference type="PRINTS" id="PR00773">
    <property type="entry name" value="GRPEPROTEIN"/>
</dbReference>
<dbReference type="STRING" id="1802115.A2756_05650"/>
<dbReference type="GO" id="GO:0006457">
    <property type="term" value="P:protein folding"/>
    <property type="evidence" value="ECO:0007669"/>
    <property type="project" value="InterPro"/>
</dbReference>
<name>A0A1G2G1T1_9BACT</name>
<feature type="compositionally biased region" description="Basic and acidic residues" evidence="6">
    <location>
        <begin position="12"/>
        <end position="30"/>
    </location>
</feature>
<comment type="caution">
    <text evidence="7">The sequence shown here is derived from an EMBL/GenBank/DDBJ whole genome shotgun (WGS) entry which is preliminary data.</text>
</comment>
<dbReference type="Pfam" id="PF01025">
    <property type="entry name" value="GrpE"/>
    <property type="match status" value="1"/>
</dbReference>
<dbReference type="SUPFAM" id="SSF51064">
    <property type="entry name" value="Head domain of nucleotide exchange factor GrpE"/>
    <property type="match status" value="1"/>
</dbReference>
<dbReference type="AlphaFoldDB" id="A0A1G2G1T1"/>
<dbReference type="GO" id="GO:0000774">
    <property type="term" value="F:adenyl-nucleotide exchange factor activity"/>
    <property type="evidence" value="ECO:0007669"/>
    <property type="project" value="InterPro"/>
</dbReference>
<dbReference type="Gene3D" id="2.30.22.10">
    <property type="entry name" value="Head domain of nucleotide exchange factor GrpE"/>
    <property type="match status" value="1"/>
</dbReference>
<dbReference type="EMBL" id="MHNL01000029">
    <property type="protein sequence ID" value="OGZ43808.1"/>
    <property type="molecule type" value="Genomic_DNA"/>
</dbReference>
<evidence type="ECO:0000313" key="8">
    <source>
        <dbReference type="Proteomes" id="UP000177785"/>
    </source>
</evidence>
<feature type="compositionally biased region" description="Basic residues" evidence="6">
    <location>
        <begin position="1"/>
        <end position="11"/>
    </location>
</feature>
<dbReference type="PANTHER" id="PTHR21237:SF23">
    <property type="entry name" value="GRPE PROTEIN HOMOLOG, MITOCHONDRIAL"/>
    <property type="match status" value="1"/>
</dbReference>
<dbReference type="Gene3D" id="3.90.20.20">
    <property type="match status" value="1"/>
</dbReference>
<dbReference type="Proteomes" id="UP000177785">
    <property type="component" value="Unassembled WGS sequence"/>
</dbReference>
<evidence type="ECO:0000313" key="7">
    <source>
        <dbReference type="EMBL" id="OGZ43808.1"/>
    </source>
</evidence>
<dbReference type="GO" id="GO:0051087">
    <property type="term" value="F:protein-folding chaperone binding"/>
    <property type="evidence" value="ECO:0007669"/>
    <property type="project" value="InterPro"/>
</dbReference>
<comment type="subunit">
    <text evidence="3">Homodimer.</text>
</comment>
<evidence type="ECO:0000256" key="1">
    <source>
        <dbReference type="ARBA" id="ARBA00009054"/>
    </source>
</evidence>
<gene>
    <name evidence="3" type="primary">grpE</name>
    <name evidence="7" type="ORF">A2756_05650</name>
</gene>
<evidence type="ECO:0000256" key="6">
    <source>
        <dbReference type="SAM" id="MobiDB-lite"/>
    </source>
</evidence>
<dbReference type="PANTHER" id="PTHR21237">
    <property type="entry name" value="GRPE PROTEIN"/>
    <property type="match status" value="1"/>
</dbReference>
<proteinExistence type="inferred from homology"/>
<evidence type="ECO:0000256" key="4">
    <source>
        <dbReference type="RuleBase" id="RU000639"/>
    </source>
</evidence>
<dbReference type="InterPro" id="IPR000740">
    <property type="entry name" value="GrpE"/>
</dbReference>
<dbReference type="GO" id="GO:0042803">
    <property type="term" value="F:protein homodimerization activity"/>
    <property type="evidence" value="ECO:0007669"/>
    <property type="project" value="InterPro"/>
</dbReference>
<dbReference type="GO" id="GO:0051082">
    <property type="term" value="F:unfolded protein binding"/>
    <property type="evidence" value="ECO:0007669"/>
    <property type="project" value="TreeGrafter"/>
</dbReference>
<protein>
    <recommendedName>
        <fullName evidence="3 4">Protein GrpE</fullName>
    </recommendedName>
    <alternativeName>
        <fullName evidence="3">HSP-70 cofactor</fullName>
    </alternativeName>
</protein>
<comment type="subcellular location">
    <subcellularLocation>
        <location evidence="3">Cytoplasm</location>
    </subcellularLocation>
</comment>